<dbReference type="InterPro" id="IPR013839">
    <property type="entry name" value="DNAligase_adenylation"/>
</dbReference>
<dbReference type="InterPro" id="IPR033136">
    <property type="entry name" value="DNA_ligase_CS"/>
</dbReference>
<dbReference type="SMART" id="SM00292">
    <property type="entry name" value="BRCT"/>
    <property type="match status" value="1"/>
</dbReference>
<dbReference type="HAMAP" id="MF_01588">
    <property type="entry name" value="DNA_ligase_A"/>
    <property type="match status" value="1"/>
</dbReference>
<keyword evidence="3 12" id="KW-0235">DNA replication</keyword>
<feature type="active site" description="N6-AMP-lysine intermediate" evidence="12">
    <location>
        <position position="109"/>
    </location>
</feature>
<comment type="cofactor">
    <cofactor evidence="12">
        <name>Mg(2+)</name>
        <dbReference type="ChEBI" id="CHEBI:18420"/>
    </cofactor>
    <cofactor evidence="12">
        <name>Mn(2+)</name>
        <dbReference type="ChEBI" id="CHEBI:29035"/>
    </cofactor>
</comment>
<dbReference type="Gene3D" id="2.40.50.140">
    <property type="entry name" value="Nucleic acid-binding proteins"/>
    <property type="match status" value="1"/>
</dbReference>
<evidence type="ECO:0000256" key="11">
    <source>
        <dbReference type="ARBA" id="ARBA00034005"/>
    </source>
</evidence>
<evidence type="ECO:0000256" key="13">
    <source>
        <dbReference type="RuleBase" id="RU000618"/>
    </source>
</evidence>
<dbReference type="PIRSF" id="PIRSF001604">
    <property type="entry name" value="LigA"/>
    <property type="match status" value="1"/>
</dbReference>
<dbReference type="InterPro" id="IPR001679">
    <property type="entry name" value="DNA_ligase"/>
</dbReference>
<protein>
    <recommendedName>
        <fullName evidence="12 13">DNA ligase</fullName>
        <ecNumber evidence="12 13">6.5.1.2</ecNumber>
    </recommendedName>
    <alternativeName>
        <fullName evidence="12">Polydeoxyribonucleotide synthase [NAD(+)]</fullName>
    </alternativeName>
</protein>
<evidence type="ECO:0000256" key="4">
    <source>
        <dbReference type="ARBA" id="ARBA00022723"/>
    </source>
</evidence>
<evidence type="ECO:0000256" key="7">
    <source>
        <dbReference type="ARBA" id="ARBA00022842"/>
    </source>
</evidence>
<dbReference type="SUPFAM" id="SSF50249">
    <property type="entry name" value="Nucleic acid-binding proteins"/>
    <property type="match status" value="1"/>
</dbReference>
<dbReference type="Gene3D" id="3.40.50.10190">
    <property type="entry name" value="BRCT domain"/>
    <property type="match status" value="1"/>
</dbReference>
<keyword evidence="6 12" id="KW-0862">Zinc</keyword>
<dbReference type="InterPro" id="IPR004149">
    <property type="entry name" value="Znf_DNAligase_C4"/>
</dbReference>
<feature type="binding site" evidence="12">
    <location>
        <position position="418"/>
    </location>
    <ligand>
        <name>Zn(2+)</name>
        <dbReference type="ChEBI" id="CHEBI:29105"/>
    </ligand>
</feature>
<evidence type="ECO:0000313" key="16">
    <source>
        <dbReference type="Proteomes" id="UP001378546"/>
    </source>
</evidence>
<dbReference type="Gene3D" id="1.10.150.20">
    <property type="entry name" value="5' to 3' exonuclease, C-terminal subdomain"/>
    <property type="match status" value="2"/>
</dbReference>
<dbReference type="PROSITE" id="PS50172">
    <property type="entry name" value="BRCT"/>
    <property type="match status" value="1"/>
</dbReference>
<dbReference type="InterPro" id="IPR010994">
    <property type="entry name" value="RuvA_2-like"/>
</dbReference>
<dbReference type="Pfam" id="PF14520">
    <property type="entry name" value="HHH_5"/>
    <property type="match status" value="1"/>
</dbReference>
<dbReference type="InterPro" id="IPR004150">
    <property type="entry name" value="NAD_DNA_ligase_OB"/>
</dbReference>
<dbReference type="SUPFAM" id="SSF52113">
    <property type="entry name" value="BRCT domain"/>
    <property type="match status" value="1"/>
</dbReference>
<keyword evidence="5 12" id="KW-0227">DNA damage</keyword>
<keyword evidence="16" id="KW-1185">Reference proteome</keyword>
<keyword evidence="8 12" id="KW-0520">NAD</keyword>
<evidence type="ECO:0000256" key="10">
    <source>
        <dbReference type="ARBA" id="ARBA00023211"/>
    </source>
</evidence>
<comment type="function">
    <text evidence="1 12">DNA ligase that catalyzes the formation of phosphodiester linkages between 5'-phosphoryl and 3'-hydroxyl groups in double-stranded DNA using NAD as a coenzyme and as the energy source for the reaction. It is essential for DNA replication and repair of damaged DNA.</text>
</comment>
<dbReference type="Gene3D" id="6.20.10.30">
    <property type="match status" value="1"/>
</dbReference>
<feature type="binding site" evidence="12">
    <location>
        <position position="395"/>
    </location>
    <ligand>
        <name>Zn(2+)</name>
        <dbReference type="ChEBI" id="CHEBI:29105"/>
    </ligand>
</feature>
<dbReference type="Pfam" id="PF03120">
    <property type="entry name" value="OB_DNA_ligase"/>
    <property type="match status" value="1"/>
</dbReference>
<dbReference type="InterPro" id="IPR041663">
    <property type="entry name" value="DisA/LigA_HHH"/>
</dbReference>
<dbReference type="NCBIfam" id="TIGR00575">
    <property type="entry name" value="dnlj"/>
    <property type="match status" value="1"/>
</dbReference>
<feature type="binding site" evidence="12">
    <location>
        <position position="398"/>
    </location>
    <ligand>
        <name>Zn(2+)</name>
        <dbReference type="ChEBI" id="CHEBI:29105"/>
    </ligand>
</feature>
<evidence type="ECO:0000256" key="2">
    <source>
        <dbReference type="ARBA" id="ARBA00022598"/>
    </source>
</evidence>
<evidence type="ECO:0000256" key="8">
    <source>
        <dbReference type="ARBA" id="ARBA00023027"/>
    </source>
</evidence>
<dbReference type="InterPro" id="IPR018239">
    <property type="entry name" value="DNA_ligase_AS"/>
</dbReference>
<keyword evidence="2 12" id="KW-0436">Ligase</keyword>
<feature type="binding site" evidence="12">
    <location>
        <position position="413"/>
    </location>
    <ligand>
        <name>Zn(2+)</name>
        <dbReference type="ChEBI" id="CHEBI:29105"/>
    </ligand>
</feature>
<dbReference type="SUPFAM" id="SSF47781">
    <property type="entry name" value="RuvA domain 2-like"/>
    <property type="match status" value="1"/>
</dbReference>
<dbReference type="InterPro" id="IPR013840">
    <property type="entry name" value="DNAligase_N"/>
</dbReference>
<keyword evidence="4 12" id="KW-0479">Metal-binding</keyword>
<dbReference type="GO" id="GO:0016874">
    <property type="term" value="F:ligase activity"/>
    <property type="evidence" value="ECO:0007669"/>
    <property type="project" value="UniProtKB-KW"/>
</dbReference>
<proteinExistence type="inferred from homology"/>
<evidence type="ECO:0000256" key="5">
    <source>
        <dbReference type="ARBA" id="ARBA00022763"/>
    </source>
</evidence>
<comment type="catalytic activity">
    <reaction evidence="11 12 13">
        <text>NAD(+) + (deoxyribonucleotide)n-3'-hydroxyl + 5'-phospho-(deoxyribonucleotide)m = (deoxyribonucleotide)n+m + AMP + beta-nicotinamide D-nucleotide.</text>
        <dbReference type="EC" id="6.5.1.2"/>
    </reaction>
</comment>
<dbReference type="SMART" id="SM00278">
    <property type="entry name" value="HhH1"/>
    <property type="match status" value="2"/>
</dbReference>
<dbReference type="Gene3D" id="3.30.470.30">
    <property type="entry name" value="DNA ligase/mRNA capping enzyme"/>
    <property type="match status" value="1"/>
</dbReference>
<dbReference type="Pfam" id="PF03119">
    <property type="entry name" value="DNA_ligase_ZBD"/>
    <property type="match status" value="1"/>
</dbReference>
<evidence type="ECO:0000313" key="15">
    <source>
        <dbReference type="EMBL" id="BDT64635.1"/>
    </source>
</evidence>
<evidence type="ECO:0000256" key="9">
    <source>
        <dbReference type="ARBA" id="ARBA00023204"/>
    </source>
</evidence>
<sequence length="652" mass="72226">MNKRMNELVALLNRYATEYYTSDNPSVSDSEYDRLYRELVELETAYPDQVLADSPTHRVGGKVLDCFEKYSHQYPLYSLQDAFSREELEAFDARVRKEVAHPTYICELKIDGLSISLTYEKGILLAGATRGDGSIGENITENLKRVKDIPLTLPEELDITVRGECYMPRASFDQVNQARQENGEPEFANPRNAAAGTLRQLDTAVVAKRNLATFLYQEVSPSTRDSQEKVLKHLEQLGFVVNPKRILAENIDEIWDFIQEVGEERDNLPYDIDGVVIKVNDLASQEELGFTVKAPKWAVAYKFPAEEKEAQLLSVDWTVGRTGVVTPTANLTPVQLAGTTVSRATLHNVDYIAEKDIRKDDTVIVYKAGDIIPAVLRVVESKRVSEEKLDIPTNCPSCDSDLLHFEDEVALRCINPRCPAQIMEGLIHFASRDAMNITGLGPSIVEKLFAANLVKDVADIYRLQEEDFLLLEGVKEKSASKLYQAIQASKENSAEKLLFGLGIRHVGSKASQLLLQHFHSIENLAQADPEEVASIESLGGVIAKSLQTYFATEGSEILFRELKEAGVNLDYKGQTVVADAALSGLTVVLTGKLERLKRSEAKSKLESLGAKVTGSVSKKTDLVVAGADAGSKLQKAQELGIEVRDEAWLESL</sequence>
<accession>A0ABN6TLK0</accession>
<keyword evidence="7 12" id="KW-0460">Magnesium</keyword>
<reference evidence="15 16" key="1">
    <citation type="submission" date="2022-11" db="EMBL/GenBank/DDBJ databases">
        <title>Complete genome sequence of alpha-hemolytic streptococci isolated from Japan.</title>
        <authorList>
            <person name="Morita M."/>
            <person name="Chang B."/>
            <person name="Akeda Y."/>
        </authorList>
    </citation>
    <scope>NUCLEOTIDE SEQUENCE [LARGE SCALE GENOMIC DNA]</scope>
    <source>
        <strain evidence="15 16">SP4011</strain>
    </source>
</reference>
<dbReference type="SMART" id="SM00532">
    <property type="entry name" value="LIGANc"/>
    <property type="match status" value="1"/>
</dbReference>
<dbReference type="CDD" id="cd17748">
    <property type="entry name" value="BRCT_DNA_ligase_like"/>
    <property type="match status" value="1"/>
</dbReference>
<evidence type="ECO:0000256" key="3">
    <source>
        <dbReference type="ARBA" id="ARBA00022705"/>
    </source>
</evidence>
<evidence type="ECO:0000256" key="1">
    <source>
        <dbReference type="ARBA" id="ARBA00004067"/>
    </source>
</evidence>
<dbReference type="NCBIfam" id="NF005932">
    <property type="entry name" value="PRK07956.1"/>
    <property type="match status" value="1"/>
</dbReference>
<feature type="binding site" evidence="12">
    <location>
        <position position="302"/>
    </location>
    <ligand>
        <name>NAD(+)</name>
        <dbReference type="ChEBI" id="CHEBI:57540"/>
    </ligand>
</feature>
<feature type="binding site" evidence="12">
    <location>
        <position position="278"/>
    </location>
    <ligand>
        <name>NAD(+)</name>
        <dbReference type="ChEBI" id="CHEBI:57540"/>
    </ligand>
</feature>
<dbReference type="Pfam" id="PF00533">
    <property type="entry name" value="BRCT"/>
    <property type="match status" value="1"/>
</dbReference>
<evidence type="ECO:0000259" key="14">
    <source>
        <dbReference type="PROSITE" id="PS50172"/>
    </source>
</evidence>
<dbReference type="CDD" id="cd00114">
    <property type="entry name" value="LIGANc"/>
    <property type="match status" value="1"/>
</dbReference>
<dbReference type="Pfam" id="PF12826">
    <property type="entry name" value="HHH_2"/>
    <property type="match status" value="1"/>
</dbReference>
<keyword evidence="10 12" id="KW-0464">Manganese</keyword>
<dbReference type="PROSITE" id="PS01055">
    <property type="entry name" value="DNA_LIGASE_N1"/>
    <property type="match status" value="1"/>
</dbReference>
<dbReference type="Proteomes" id="UP001378546">
    <property type="component" value="Chromosome"/>
</dbReference>
<dbReference type="InterPro" id="IPR003583">
    <property type="entry name" value="Hlx-hairpin-Hlx_DNA-bd_motif"/>
</dbReference>
<dbReference type="Pfam" id="PF01653">
    <property type="entry name" value="DNA_ligase_aden"/>
    <property type="match status" value="1"/>
</dbReference>
<dbReference type="PANTHER" id="PTHR23389">
    <property type="entry name" value="CHROMOSOME TRANSMISSION FIDELITY FACTOR 18"/>
    <property type="match status" value="1"/>
</dbReference>
<dbReference type="InterPro" id="IPR012340">
    <property type="entry name" value="NA-bd_OB-fold"/>
</dbReference>
<dbReference type="InterPro" id="IPR036420">
    <property type="entry name" value="BRCT_dom_sf"/>
</dbReference>
<keyword evidence="9 12" id="KW-0234">DNA repair</keyword>
<feature type="domain" description="BRCT" evidence="14">
    <location>
        <begin position="577"/>
        <end position="652"/>
    </location>
</feature>
<organism evidence="15 16">
    <name type="scientific">Streptococcus parapneumoniae</name>
    <dbReference type="NCBI Taxonomy" id="2993430"/>
    <lineage>
        <taxon>Bacteria</taxon>
        <taxon>Bacillati</taxon>
        <taxon>Bacillota</taxon>
        <taxon>Bacilli</taxon>
        <taxon>Lactobacillales</taxon>
        <taxon>Streptococcaceae</taxon>
        <taxon>Streptococcus</taxon>
        <taxon>Streptococcus thalassemiae group</taxon>
    </lineage>
</organism>
<evidence type="ECO:0000256" key="6">
    <source>
        <dbReference type="ARBA" id="ARBA00022833"/>
    </source>
</evidence>
<dbReference type="Gene3D" id="1.10.287.610">
    <property type="entry name" value="Helix hairpin bin"/>
    <property type="match status" value="1"/>
</dbReference>
<dbReference type="PROSITE" id="PS01056">
    <property type="entry name" value="DNA_LIGASE_N2"/>
    <property type="match status" value="1"/>
</dbReference>
<feature type="binding site" evidence="12">
    <location>
        <position position="164"/>
    </location>
    <ligand>
        <name>NAD(+)</name>
        <dbReference type="ChEBI" id="CHEBI:57540"/>
    </ligand>
</feature>
<evidence type="ECO:0000256" key="12">
    <source>
        <dbReference type="HAMAP-Rule" id="MF_01588"/>
    </source>
</evidence>
<dbReference type="SUPFAM" id="SSF56091">
    <property type="entry name" value="DNA ligase/mRNA capping enzyme, catalytic domain"/>
    <property type="match status" value="1"/>
</dbReference>
<dbReference type="RefSeq" id="WP_338620308.1">
    <property type="nucleotide sequence ID" value="NZ_AP026968.1"/>
</dbReference>
<comment type="similarity">
    <text evidence="12">Belongs to the NAD-dependent DNA ligase family. LigA subfamily.</text>
</comment>
<dbReference type="EMBL" id="AP026968">
    <property type="protein sequence ID" value="BDT64635.1"/>
    <property type="molecule type" value="Genomic_DNA"/>
</dbReference>
<dbReference type="EC" id="6.5.1.2" evidence="12 13"/>
<feature type="binding site" evidence="12">
    <location>
        <position position="130"/>
    </location>
    <ligand>
        <name>NAD(+)</name>
        <dbReference type="ChEBI" id="CHEBI:57540"/>
    </ligand>
</feature>
<dbReference type="PANTHER" id="PTHR23389:SF9">
    <property type="entry name" value="DNA LIGASE"/>
    <property type="match status" value="1"/>
</dbReference>
<dbReference type="InterPro" id="IPR001357">
    <property type="entry name" value="BRCT_dom"/>
</dbReference>
<name>A0ABN6TLK0_9STRE</name>
<feature type="binding site" evidence="12">
    <location>
        <begin position="29"/>
        <end position="33"/>
    </location>
    <ligand>
        <name>NAD(+)</name>
        <dbReference type="ChEBI" id="CHEBI:57540"/>
    </ligand>
</feature>
<feature type="binding site" evidence="12">
    <location>
        <position position="107"/>
    </location>
    <ligand>
        <name>NAD(+)</name>
        <dbReference type="ChEBI" id="CHEBI:57540"/>
    </ligand>
</feature>
<feature type="binding site" evidence="12">
    <location>
        <begin position="78"/>
        <end position="79"/>
    </location>
    <ligand>
        <name>NAD(+)</name>
        <dbReference type="ChEBI" id="CHEBI:57540"/>
    </ligand>
</feature>
<gene>
    <name evidence="12 15" type="primary">ligA</name>
    <name evidence="15" type="ORF">SP4011_10520</name>
</gene>